<proteinExistence type="predicted"/>
<dbReference type="Proteomes" id="UP000240912">
    <property type="component" value="Unassembled WGS sequence"/>
</dbReference>
<dbReference type="GO" id="GO:0008081">
    <property type="term" value="F:phosphoric diester hydrolase activity"/>
    <property type="evidence" value="ECO:0007669"/>
    <property type="project" value="InterPro"/>
</dbReference>
<evidence type="ECO:0000256" key="1">
    <source>
        <dbReference type="SAM" id="SignalP"/>
    </source>
</evidence>
<protein>
    <submittedName>
        <fullName evidence="3">Glycerophosphodiester phosphodiesterase</fullName>
    </submittedName>
</protein>
<feature type="domain" description="GP-PDE" evidence="2">
    <location>
        <begin position="24"/>
        <end position="294"/>
    </location>
</feature>
<dbReference type="OrthoDB" id="384721at2"/>
<dbReference type="PROSITE" id="PS51704">
    <property type="entry name" value="GP_PDE"/>
    <property type="match status" value="1"/>
</dbReference>
<gene>
    <name evidence="3" type="ORF">C7T94_14820</name>
</gene>
<dbReference type="Pfam" id="PF03009">
    <property type="entry name" value="GDPD"/>
    <property type="match status" value="1"/>
</dbReference>
<reference evidence="3 4" key="1">
    <citation type="submission" date="2018-03" db="EMBL/GenBank/DDBJ databases">
        <authorList>
            <person name="Keele B.F."/>
        </authorList>
    </citation>
    <scope>NUCLEOTIDE SEQUENCE [LARGE SCALE GENOMIC DNA]</scope>
    <source>
        <strain evidence="3 4">YL28-9</strain>
    </source>
</reference>
<keyword evidence="4" id="KW-1185">Reference proteome</keyword>
<dbReference type="EMBL" id="PYLS01000006">
    <property type="protein sequence ID" value="PST82078.1"/>
    <property type="molecule type" value="Genomic_DNA"/>
</dbReference>
<evidence type="ECO:0000259" key="2">
    <source>
        <dbReference type="PROSITE" id="PS51704"/>
    </source>
</evidence>
<dbReference type="PANTHER" id="PTHR46211">
    <property type="entry name" value="GLYCEROPHOSPHORYL DIESTER PHOSPHODIESTERASE"/>
    <property type="match status" value="1"/>
</dbReference>
<dbReference type="GO" id="GO:0006629">
    <property type="term" value="P:lipid metabolic process"/>
    <property type="evidence" value="ECO:0007669"/>
    <property type="project" value="InterPro"/>
</dbReference>
<dbReference type="InterPro" id="IPR017946">
    <property type="entry name" value="PLC-like_Pdiesterase_TIM-brl"/>
</dbReference>
<dbReference type="Gene3D" id="3.20.20.190">
    <property type="entry name" value="Phosphatidylinositol (PI) phosphodiesterase"/>
    <property type="match status" value="1"/>
</dbReference>
<accession>A0A2T3HI09</accession>
<sequence>MKTKPAALTLLLFQALWVQAQYKMDIQGHRGCRGLMPENSIPAMYHAIDLGTPTLEFDCVISQDQAVVVSHDPFMAAAFMLKPDGSAISKAESRKLLLYQMRYDSIRKYDGGMKPHADFPDQKKTPVYRPLLGDLLDSVERYCRVNRRRPVRYSIEIKTTPGADGISQPEPETFVRLVMAQIVRRGLQKRVTIQSYDARILQVLHHTYPRQEVAYLIRKGEEDYAANLAFLGFKPAYVSISSATVSPDFVAAAHRDGTRVITGVVNDVPLMEKMLLMGVDGIITDYPDRALKHQADRKKGIRRSTP</sequence>
<dbReference type="RefSeq" id="WP_107216200.1">
    <property type="nucleotide sequence ID" value="NZ_KZ686270.1"/>
</dbReference>
<name>A0A2T3HI09_9SPHI</name>
<dbReference type="InterPro" id="IPR030395">
    <property type="entry name" value="GP_PDE_dom"/>
</dbReference>
<dbReference type="PANTHER" id="PTHR46211:SF14">
    <property type="entry name" value="GLYCEROPHOSPHODIESTER PHOSPHODIESTERASE"/>
    <property type="match status" value="1"/>
</dbReference>
<organism evidence="3 4">
    <name type="scientific">Pedobacter yulinensis</name>
    <dbReference type="NCBI Taxonomy" id="2126353"/>
    <lineage>
        <taxon>Bacteria</taxon>
        <taxon>Pseudomonadati</taxon>
        <taxon>Bacteroidota</taxon>
        <taxon>Sphingobacteriia</taxon>
        <taxon>Sphingobacteriales</taxon>
        <taxon>Sphingobacteriaceae</taxon>
        <taxon>Pedobacter</taxon>
    </lineage>
</organism>
<feature type="signal peptide" evidence="1">
    <location>
        <begin position="1"/>
        <end position="20"/>
    </location>
</feature>
<evidence type="ECO:0000313" key="4">
    <source>
        <dbReference type="Proteomes" id="UP000240912"/>
    </source>
</evidence>
<evidence type="ECO:0000313" key="3">
    <source>
        <dbReference type="EMBL" id="PST82078.1"/>
    </source>
</evidence>
<comment type="caution">
    <text evidence="3">The sequence shown here is derived from an EMBL/GenBank/DDBJ whole genome shotgun (WGS) entry which is preliminary data.</text>
</comment>
<dbReference type="AlphaFoldDB" id="A0A2T3HI09"/>
<dbReference type="SUPFAM" id="SSF51695">
    <property type="entry name" value="PLC-like phosphodiesterases"/>
    <property type="match status" value="1"/>
</dbReference>
<keyword evidence="1" id="KW-0732">Signal</keyword>
<feature type="chain" id="PRO_5015451733" evidence="1">
    <location>
        <begin position="21"/>
        <end position="306"/>
    </location>
</feature>